<proteinExistence type="predicted"/>
<evidence type="ECO:0000313" key="2">
    <source>
        <dbReference type="Proteomes" id="UP001195483"/>
    </source>
</evidence>
<sequence>MLTTEQLALNCFLDALNDPEKEWKVHQGKPKSMEGESRGWTFWRKRMHMPISNTVTTKSTKAITTNVEEPSSE</sequence>
<comment type="caution">
    <text evidence="1">The sequence shown here is derived from an EMBL/GenBank/DDBJ whole genome shotgun (WGS) entry which is preliminary data.</text>
</comment>
<gene>
    <name evidence="1" type="ORF">CHS0354_012143</name>
</gene>
<dbReference type="Proteomes" id="UP001195483">
    <property type="component" value="Unassembled WGS sequence"/>
</dbReference>
<organism evidence="1 2">
    <name type="scientific">Potamilus streckersoni</name>
    <dbReference type="NCBI Taxonomy" id="2493646"/>
    <lineage>
        <taxon>Eukaryota</taxon>
        <taxon>Metazoa</taxon>
        <taxon>Spiralia</taxon>
        <taxon>Lophotrochozoa</taxon>
        <taxon>Mollusca</taxon>
        <taxon>Bivalvia</taxon>
        <taxon>Autobranchia</taxon>
        <taxon>Heteroconchia</taxon>
        <taxon>Palaeoheterodonta</taxon>
        <taxon>Unionida</taxon>
        <taxon>Unionoidea</taxon>
        <taxon>Unionidae</taxon>
        <taxon>Ambleminae</taxon>
        <taxon>Lampsilini</taxon>
        <taxon>Potamilus</taxon>
    </lineage>
</organism>
<reference evidence="1" key="1">
    <citation type="journal article" date="2021" name="Genome Biol. Evol.">
        <title>A High-Quality Reference Genome for a Parasitic Bivalve with Doubly Uniparental Inheritance (Bivalvia: Unionida).</title>
        <authorList>
            <person name="Smith C.H."/>
        </authorList>
    </citation>
    <scope>NUCLEOTIDE SEQUENCE</scope>
    <source>
        <strain evidence="1">CHS0354</strain>
    </source>
</reference>
<dbReference type="AlphaFoldDB" id="A0AAE0SA67"/>
<reference evidence="1" key="3">
    <citation type="submission" date="2023-05" db="EMBL/GenBank/DDBJ databases">
        <authorList>
            <person name="Smith C.H."/>
        </authorList>
    </citation>
    <scope>NUCLEOTIDE SEQUENCE</scope>
    <source>
        <strain evidence="1">CHS0354</strain>
        <tissue evidence="1">Mantle</tissue>
    </source>
</reference>
<accession>A0AAE0SA67</accession>
<evidence type="ECO:0000313" key="1">
    <source>
        <dbReference type="EMBL" id="KAK3588087.1"/>
    </source>
</evidence>
<keyword evidence="2" id="KW-1185">Reference proteome</keyword>
<protein>
    <submittedName>
        <fullName evidence="1">Uncharacterized protein</fullName>
    </submittedName>
</protein>
<dbReference type="EMBL" id="JAEAOA010000745">
    <property type="protein sequence ID" value="KAK3588087.1"/>
    <property type="molecule type" value="Genomic_DNA"/>
</dbReference>
<name>A0AAE0SA67_9BIVA</name>
<reference evidence="1" key="2">
    <citation type="journal article" date="2021" name="Genome Biol. Evol.">
        <title>Developing a high-quality reference genome for a parasitic bivalve with doubly uniparental inheritance (Bivalvia: Unionida).</title>
        <authorList>
            <person name="Smith C.H."/>
        </authorList>
    </citation>
    <scope>NUCLEOTIDE SEQUENCE</scope>
    <source>
        <strain evidence="1">CHS0354</strain>
        <tissue evidence="1">Mantle</tissue>
    </source>
</reference>